<evidence type="ECO:0000313" key="1">
    <source>
        <dbReference type="EMBL" id="GAP64632.1"/>
    </source>
</evidence>
<dbReference type="AlphaFoldDB" id="A0A0M8KBH7"/>
<evidence type="ECO:0000313" key="4">
    <source>
        <dbReference type="Proteomes" id="UP000050502"/>
    </source>
</evidence>
<accession>A0A0M8KBH7</accession>
<proteinExistence type="predicted"/>
<sequence>MALYVRALTPEEETILREWAAGDDPDLRHRAQIILLSHEGYRVPEIGRVLHAHPTNLRKWIHRFNKQGVEGLISPRSGGAPPRFTEEQKQAIVQLAMTPPRELGLPFTRWTLHKLAEVAVQQGIVESISHEYVRQILKSAGVNYRSFPAYYAWIRP</sequence>
<dbReference type="STRING" id="872965.SE16_11930"/>
<reference evidence="2 4" key="2">
    <citation type="submission" date="2015-07" db="EMBL/GenBank/DDBJ databases">
        <title>Whole genome sequence of Ardenticatena maritima DSM 23922.</title>
        <authorList>
            <person name="Hemp J."/>
            <person name="Ward L.M."/>
            <person name="Pace L.A."/>
            <person name="Fischer W.W."/>
        </authorList>
    </citation>
    <scope>NUCLEOTIDE SEQUENCE [LARGE SCALE GENOMIC DNA]</scope>
    <source>
        <strain evidence="2 4">110S</strain>
    </source>
</reference>
<dbReference type="Proteomes" id="UP000037784">
    <property type="component" value="Unassembled WGS sequence"/>
</dbReference>
<dbReference type="SUPFAM" id="SSF46689">
    <property type="entry name" value="Homeodomain-like"/>
    <property type="match status" value="1"/>
</dbReference>
<comment type="caution">
    <text evidence="1">The sequence shown here is derived from an EMBL/GenBank/DDBJ whole genome shotgun (WGS) entry which is preliminary data.</text>
</comment>
<dbReference type="Pfam" id="PF13565">
    <property type="entry name" value="HTH_32"/>
    <property type="match status" value="1"/>
</dbReference>
<dbReference type="EMBL" id="LGKN01000006">
    <property type="protein sequence ID" value="KPL87215.1"/>
    <property type="molecule type" value="Genomic_DNA"/>
</dbReference>
<dbReference type="InParanoid" id="A0A0M8KBH7"/>
<reference evidence="1 3" key="1">
    <citation type="journal article" date="2015" name="Genome Announc.">
        <title>Draft Genome Sequence of a Heterotrophic Facultative Anaerobic Thermophilic Bacterium, Ardenticatena maritima Strain 110ST.</title>
        <authorList>
            <person name="Kawaichi S."/>
            <person name="Yoshida T."/>
            <person name="Sako Y."/>
            <person name="Nakamura R."/>
        </authorList>
    </citation>
    <scope>NUCLEOTIDE SEQUENCE [LARGE SCALE GENOMIC DNA]</scope>
    <source>
        <strain evidence="1 3">110S</strain>
    </source>
</reference>
<organism evidence="1 3">
    <name type="scientific">Ardenticatena maritima</name>
    <dbReference type="NCBI Taxonomy" id="872965"/>
    <lineage>
        <taxon>Bacteria</taxon>
        <taxon>Bacillati</taxon>
        <taxon>Chloroflexota</taxon>
        <taxon>Ardenticatenia</taxon>
        <taxon>Ardenticatenales</taxon>
        <taxon>Ardenticatenaceae</taxon>
        <taxon>Ardenticatena</taxon>
    </lineage>
</organism>
<dbReference type="Proteomes" id="UP000050502">
    <property type="component" value="Unassembled WGS sequence"/>
</dbReference>
<evidence type="ECO:0000313" key="2">
    <source>
        <dbReference type="EMBL" id="KPL87215.1"/>
    </source>
</evidence>
<dbReference type="EMBL" id="BBZA01000292">
    <property type="protein sequence ID" value="GAP64632.1"/>
    <property type="molecule type" value="Genomic_DNA"/>
</dbReference>
<protein>
    <recommendedName>
        <fullName evidence="5">Transposase</fullName>
    </recommendedName>
</protein>
<dbReference type="RefSeq" id="WP_054494353.1">
    <property type="nucleotide sequence ID" value="NZ_BBZA01000292.1"/>
</dbReference>
<evidence type="ECO:0008006" key="5">
    <source>
        <dbReference type="Google" id="ProtNLM"/>
    </source>
</evidence>
<reference evidence="3" key="3">
    <citation type="submission" date="2015-08" db="EMBL/GenBank/DDBJ databases">
        <title>Draft Genome Sequence of a Heterotrophic Facultative Anaerobic Bacterium Ardenticatena maritima Strain 110S.</title>
        <authorList>
            <person name="Kawaichi S."/>
            <person name="Yoshida T."/>
            <person name="Sako Y."/>
            <person name="Nakamura R."/>
        </authorList>
    </citation>
    <scope>NUCLEOTIDE SEQUENCE [LARGE SCALE GENOMIC DNA]</scope>
    <source>
        <strain evidence="3">110S</strain>
    </source>
</reference>
<dbReference type="InterPro" id="IPR009057">
    <property type="entry name" value="Homeodomain-like_sf"/>
</dbReference>
<dbReference type="OrthoDB" id="275679at2"/>
<name>A0A0M8KBH7_9CHLR</name>
<gene>
    <name evidence="1" type="ORF">ARMA_3055</name>
    <name evidence="2" type="ORF">SE16_11930</name>
</gene>
<keyword evidence="3" id="KW-1185">Reference proteome</keyword>
<evidence type="ECO:0000313" key="3">
    <source>
        <dbReference type="Proteomes" id="UP000037784"/>
    </source>
</evidence>